<sequence length="1126" mass="124631">MAQTLRPQRRFWSTLEEQVTAPSDQRRTLYQSLQRRLATHPAGEGGVWSILRQRADPAQYRPQRIEGVIEETLNEGGQQVTVLRSPSGHYLRLSAAEREIWQAMDGSRTIAQLATMGFLRFKQLLPIADLVDSLRTQGFLTDTPTGIYQRLRTQLEQRTAEGLGQRLLSLTHGRSFAFTGADALFDGLYRWIGRWLFNRFFAGLLGIITVIGVICYFLPGVSGSDLISGEQFALDFLMLGIALFITLTLHEIAHGLAVKHFGRHVPRAGIMLYFGMPAAFVDTSDIWLAPRHARILVSLAGPLCDLLIGSIAAIIAWAAPDTLAGVWMRRIATASYLTALFNFNPLLELDGYFILVDALRLPNLRNRALAFIGGPFWQKLRTGAALNQEERIFAGYGLLSAIYTGVAIVMATLFWQRQFASMVSELWAGGWFGRLLAVALFVLVIAPLAVGVVLAGWGMIRVAAEWLARRGYGRNPLIVASAFGALALAVSLLPLRFGLSWGTGALLTTLWVVAVITQWYLQRDYEGAWIGRALASFLLISVIEMVAQAGYLLAPDAVRLWSGMEIAGYALLLLAGFVALLDVDLHQQRSGELIASAFLLTLAFPAGATAAEIIRVAHPEYSPLWALIAAVPIYSGVIGQALLLPLLISLRDARLFWSWLLLWFGILIQIGSYLLELLPVWRNTPPALALLVLAAGLWAAAWATHLVTLRSISLSGLSWPLQPALGEKVRLQDAFRHMYIGMYRLLRANYGVQRTSALDNRMDVLAATANWEITFDRDQVRISPTVLAMPLDTQAARYAEILRYTVTTLEQLAGRAFARRALLASYDALPWPEREALDRHCLAQMPWANEISQAFGDAREARLRLLRQIELFATCDDRELHELAAAFVPQRVAAGEMLLRAGEPPRGIWVIEAGEVLERNGDVVRELHRGDYFGELQGQGVTECEYRASIESDLLYLPAGELQRMLREAAPHTAEGAELLNRMRLLERVPLLADVPRAQLRELSRNAEQMTVAPRQVIIRQGRASGKLYIIAQGQVAVLRQEETEQGPRGPARLVARLGPAEFFGEMELLRGTLPIASVVAITPLELIAIPHQAVAQLILGGDRLTRKLEQISSGRLLELKARGGS</sequence>
<feature type="transmembrane region" description="Helical" evidence="1">
    <location>
        <begin position="624"/>
        <end position="648"/>
    </location>
</feature>
<organism evidence="3 4">
    <name type="scientific">Chloroflexus islandicus</name>
    <dbReference type="NCBI Taxonomy" id="1707952"/>
    <lineage>
        <taxon>Bacteria</taxon>
        <taxon>Bacillati</taxon>
        <taxon>Chloroflexota</taxon>
        <taxon>Chloroflexia</taxon>
        <taxon>Chloroflexales</taxon>
        <taxon>Chloroflexineae</taxon>
        <taxon>Chloroflexaceae</taxon>
        <taxon>Chloroflexus</taxon>
    </lineage>
</organism>
<feature type="transmembrane region" description="Helical" evidence="1">
    <location>
        <begin position="393"/>
        <end position="415"/>
    </location>
</feature>
<dbReference type="GO" id="GO:0003700">
    <property type="term" value="F:DNA-binding transcription factor activity"/>
    <property type="evidence" value="ECO:0007669"/>
    <property type="project" value="TreeGrafter"/>
</dbReference>
<dbReference type="InterPro" id="IPR014710">
    <property type="entry name" value="RmlC-like_jellyroll"/>
</dbReference>
<keyword evidence="1" id="KW-0812">Transmembrane</keyword>
<feature type="transmembrane region" description="Helical" evidence="1">
    <location>
        <begin position="295"/>
        <end position="319"/>
    </location>
</feature>
<evidence type="ECO:0000313" key="3">
    <source>
        <dbReference type="EMBL" id="OAN46518.1"/>
    </source>
</evidence>
<dbReference type="STRING" id="1707952.A6A03_12015"/>
<dbReference type="InterPro" id="IPR000595">
    <property type="entry name" value="cNMP-bd_dom"/>
</dbReference>
<gene>
    <name evidence="3" type="ORF">A6A03_12015</name>
</gene>
<evidence type="ECO:0000313" key="4">
    <source>
        <dbReference type="Proteomes" id="UP000078287"/>
    </source>
</evidence>
<feature type="transmembrane region" description="Helical" evidence="1">
    <location>
        <begin position="593"/>
        <end position="618"/>
    </location>
</feature>
<evidence type="ECO:0000256" key="1">
    <source>
        <dbReference type="SAM" id="Phobius"/>
    </source>
</evidence>
<dbReference type="PROSITE" id="PS50042">
    <property type="entry name" value="CNMP_BINDING_3"/>
    <property type="match status" value="2"/>
</dbReference>
<accession>A0A178MEM5</accession>
<feature type="transmembrane region" description="Helical" evidence="1">
    <location>
        <begin position="435"/>
        <end position="457"/>
    </location>
</feature>
<feature type="transmembrane region" description="Helical" evidence="1">
    <location>
        <begin position="655"/>
        <end position="675"/>
    </location>
</feature>
<feature type="transmembrane region" description="Helical" evidence="1">
    <location>
        <begin position="477"/>
        <end position="495"/>
    </location>
</feature>
<dbReference type="OrthoDB" id="9800627at2"/>
<evidence type="ECO:0000259" key="2">
    <source>
        <dbReference type="PROSITE" id="PS50042"/>
    </source>
</evidence>
<feature type="transmembrane region" description="Helical" evidence="1">
    <location>
        <begin position="200"/>
        <end position="219"/>
    </location>
</feature>
<name>A0A178MEM5_9CHLR</name>
<feature type="transmembrane region" description="Helical" evidence="1">
    <location>
        <begin position="687"/>
        <end position="709"/>
    </location>
</feature>
<dbReference type="EMBL" id="LWQS01000043">
    <property type="protein sequence ID" value="OAN46518.1"/>
    <property type="molecule type" value="Genomic_DNA"/>
</dbReference>
<dbReference type="InterPro" id="IPR018490">
    <property type="entry name" value="cNMP-bd_dom_sf"/>
</dbReference>
<feature type="transmembrane region" description="Helical" evidence="1">
    <location>
        <begin position="560"/>
        <end position="581"/>
    </location>
</feature>
<feature type="domain" description="Cyclic nucleotide-binding" evidence="2">
    <location>
        <begin position="991"/>
        <end position="1109"/>
    </location>
</feature>
<proteinExistence type="predicted"/>
<dbReference type="CDD" id="cd00038">
    <property type="entry name" value="CAP_ED"/>
    <property type="match status" value="2"/>
</dbReference>
<feature type="transmembrane region" description="Helical" evidence="1">
    <location>
        <begin position="501"/>
        <end position="521"/>
    </location>
</feature>
<dbReference type="GO" id="GO:0005829">
    <property type="term" value="C:cytosol"/>
    <property type="evidence" value="ECO:0007669"/>
    <property type="project" value="TreeGrafter"/>
</dbReference>
<keyword evidence="1" id="KW-1133">Transmembrane helix</keyword>
<dbReference type="Pfam" id="PF00027">
    <property type="entry name" value="cNMP_binding"/>
    <property type="match status" value="2"/>
</dbReference>
<feature type="transmembrane region" description="Helical" evidence="1">
    <location>
        <begin position="533"/>
        <end position="554"/>
    </location>
</feature>
<feature type="transmembrane region" description="Helical" evidence="1">
    <location>
        <begin position="231"/>
        <end position="249"/>
    </location>
</feature>
<feature type="domain" description="Cyclic nucleotide-binding" evidence="2">
    <location>
        <begin position="871"/>
        <end position="936"/>
    </location>
</feature>
<keyword evidence="1" id="KW-0472">Membrane</keyword>
<comment type="caution">
    <text evidence="3">The sequence shown here is derived from an EMBL/GenBank/DDBJ whole genome shotgun (WGS) entry which is preliminary data.</text>
</comment>
<dbReference type="RefSeq" id="WP_066785542.1">
    <property type="nucleotide sequence ID" value="NZ_LWQS01000043.1"/>
</dbReference>
<dbReference type="Proteomes" id="UP000078287">
    <property type="component" value="Unassembled WGS sequence"/>
</dbReference>
<dbReference type="Gene3D" id="2.60.120.10">
    <property type="entry name" value="Jelly Rolls"/>
    <property type="match status" value="2"/>
</dbReference>
<dbReference type="AlphaFoldDB" id="A0A178MEM5"/>
<dbReference type="SUPFAM" id="SSF51206">
    <property type="entry name" value="cAMP-binding domain-like"/>
    <property type="match status" value="2"/>
</dbReference>
<reference evidence="3 4" key="1">
    <citation type="submission" date="2016-04" db="EMBL/GenBank/DDBJ databases">
        <title>Chloroflexus islandicus sp. nov., a thermophilic filamentous anoxygenic phototrophic bacterium from geyser Strokkur (Iceland).</title>
        <authorList>
            <person name="Gaisin V.A."/>
            <person name="Kalashnikov A.M."/>
            <person name="Sukhacheva M.V."/>
            <person name="Grouzdev D.S."/>
            <person name="Ivanov T.M."/>
            <person name="Kuznetsov B."/>
            <person name="Gorlenko V.M."/>
        </authorList>
    </citation>
    <scope>NUCLEOTIDE SEQUENCE [LARGE SCALE GENOMIC DNA]</scope>
    <source>
        <strain evidence="4">isl-2</strain>
    </source>
</reference>
<dbReference type="InterPro" id="IPR050397">
    <property type="entry name" value="Env_Response_Regulators"/>
</dbReference>
<keyword evidence="4" id="KW-1185">Reference proteome</keyword>
<protein>
    <submittedName>
        <fullName evidence="3">Cyclic nucleotide-binding protein</fullName>
    </submittedName>
</protein>
<dbReference type="PANTHER" id="PTHR24567">
    <property type="entry name" value="CRP FAMILY TRANSCRIPTIONAL REGULATORY PROTEIN"/>
    <property type="match status" value="1"/>
</dbReference>
<dbReference type="PANTHER" id="PTHR24567:SF74">
    <property type="entry name" value="HTH-TYPE TRANSCRIPTIONAL REGULATOR ARCR"/>
    <property type="match status" value="1"/>
</dbReference>
<dbReference type="SMART" id="SM00100">
    <property type="entry name" value="cNMP"/>
    <property type="match status" value="2"/>
</dbReference>